<evidence type="ECO:0000313" key="2">
    <source>
        <dbReference type="EMBL" id="QBZ61182.1"/>
    </source>
</evidence>
<feature type="compositionally biased region" description="Basic and acidic residues" evidence="1">
    <location>
        <begin position="140"/>
        <end position="154"/>
    </location>
</feature>
<feature type="region of interest" description="Disordered" evidence="1">
    <location>
        <begin position="140"/>
        <end position="195"/>
    </location>
</feature>
<evidence type="ECO:0000256" key="1">
    <source>
        <dbReference type="SAM" id="MobiDB-lite"/>
    </source>
</evidence>
<name>A0A4P7NGT9_PYROR</name>
<protein>
    <submittedName>
        <fullName evidence="2">Uncharacterized protein</fullName>
    </submittedName>
</protein>
<dbReference type="Proteomes" id="UP000294847">
    <property type="component" value="Chromosome 4"/>
</dbReference>
<proteinExistence type="predicted"/>
<accession>A0A4P7NGT9</accession>
<gene>
    <name evidence="2" type="ORF">PoMZ_08129</name>
</gene>
<organism evidence="2 3">
    <name type="scientific">Pyricularia oryzae</name>
    <name type="common">Rice blast fungus</name>
    <name type="synonym">Magnaporthe oryzae</name>
    <dbReference type="NCBI Taxonomy" id="318829"/>
    <lineage>
        <taxon>Eukaryota</taxon>
        <taxon>Fungi</taxon>
        <taxon>Dikarya</taxon>
        <taxon>Ascomycota</taxon>
        <taxon>Pezizomycotina</taxon>
        <taxon>Sordariomycetes</taxon>
        <taxon>Sordariomycetidae</taxon>
        <taxon>Magnaporthales</taxon>
        <taxon>Pyriculariaceae</taxon>
        <taxon>Pyricularia</taxon>
    </lineage>
</organism>
<dbReference type="AlphaFoldDB" id="A0A4P7NGT9"/>
<sequence>MSTHHTPRSKYSTSTPNSPQSSHHCHYKNHNSDNKRFASRTPSSTQHQYCAHSDTSSRSTSNYSARAEYHYSISATMASTSQNAASSVNSSTISMHHYYYYQTPSHQMPEPEVWLMATPIDDDDLTFGGKPLSTWYEEDRRRFSLGEDSARTIESDEDEEEERGRQRVRAHYDAPSPSHRQHHKSQHSSKSQEKH</sequence>
<dbReference type="EMBL" id="CP034207">
    <property type="protein sequence ID" value="QBZ61182.1"/>
    <property type="molecule type" value="Genomic_DNA"/>
</dbReference>
<feature type="compositionally biased region" description="Low complexity" evidence="1">
    <location>
        <begin position="53"/>
        <end position="62"/>
    </location>
</feature>
<feature type="region of interest" description="Disordered" evidence="1">
    <location>
        <begin position="1"/>
        <end position="62"/>
    </location>
</feature>
<feature type="compositionally biased region" description="Polar residues" evidence="1">
    <location>
        <begin position="9"/>
        <end position="22"/>
    </location>
</feature>
<evidence type="ECO:0000313" key="3">
    <source>
        <dbReference type="Proteomes" id="UP000294847"/>
    </source>
</evidence>
<reference evidence="2 3" key="1">
    <citation type="journal article" date="2019" name="Mol. Biol. Evol.">
        <title>Blast fungal genomes show frequent chromosomal changes, gene gains and losses, and effector gene turnover.</title>
        <authorList>
            <person name="Gomez Luciano L.B."/>
            <person name="Jason Tsai I."/>
            <person name="Chuma I."/>
            <person name="Tosa Y."/>
            <person name="Chen Y.H."/>
            <person name="Li J.Y."/>
            <person name="Li M.Y."/>
            <person name="Jade Lu M.Y."/>
            <person name="Nakayashiki H."/>
            <person name="Li W.H."/>
        </authorList>
    </citation>
    <scope>NUCLEOTIDE SEQUENCE [LARGE SCALE GENOMIC DNA]</scope>
    <source>
        <strain evidence="2">MZ5-1-6</strain>
    </source>
</reference>